<feature type="transmembrane region" description="Helical" evidence="1">
    <location>
        <begin position="245"/>
        <end position="268"/>
    </location>
</feature>
<feature type="transmembrane region" description="Helical" evidence="1">
    <location>
        <begin position="32"/>
        <end position="55"/>
    </location>
</feature>
<sequence length="459" mass="48873">MRRAAALGAAFVLLPGAALAHAAERMVILTLPTGWYILGAAVAVALTAALALVSGRLPAFTARQLWQRRVIVPRPVASWIAALVWGALVVTGLLGSRDPMANPLPLLVWTVMWVALTLACVIFGDLWRGIDPWTGPVRSARRLLGRSGGIGLARLGYLPAVLFYLAFAWFEIVSLHPADPAVLARVVAGYWLVVFVLAVAEGEDWLERGEAFTVYFGFISKIAPLWHETDGSTVRRFAGLPGAQVLRMAPLPATAIAFVTLVLAGVTFDGLSESFWWLARIGINPLEFPGRSAVTGVNTAGLLALWALTGATILAALALGLRLAGAPLARFGALAGPVMLSFLPIAAGYHVAHYFIALLTQGQYVLAALNDPLHRDWALLGLPEHWVSFGFLSDAHSVHAIWAVQFAVILGAHVLAVVLSMRLSATQVRLSGGAHVPVTVLMVLYTVLGLWLLSTPTGA</sequence>
<proteinExistence type="predicted"/>
<feature type="transmembrane region" description="Helical" evidence="1">
    <location>
        <begin position="148"/>
        <end position="170"/>
    </location>
</feature>
<name>A0A159Z4P6_9RHOB</name>
<dbReference type="EMBL" id="CP012661">
    <property type="protein sequence ID" value="AMY70165.1"/>
    <property type="molecule type" value="Genomic_DNA"/>
</dbReference>
<keyword evidence="1" id="KW-0472">Membrane</keyword>
<keyword evidence="1" id="KW-0812">Transmembrane</keyword>
<dbReference type="OrthoDB" id="8168962at2"/>
<evidence type="ECO:0000313" key="4">
    <source>
        <dbReference type="Proteomes" id="UP000076128"/>
    </source>
</evidence>
<dbReference type="AlphaFoldDB" id="A0A159Z4P6"/>
<feature type="transmembrane region" description="Helical" evidence="1">
    <location>
        <begin position="333"/>
        <end position="356"/>
    </location>
</feature>
<dbReference type="KEGG" id="daa:AKL17_2931"/>
<evidence type="ECO:0000256" key="2">
    <source>
        <dbReference type="SAM" id="SignalP"/>
    </source>
</evidence>
<evidence type="ECO:0008006" key="5">
    <source>
        <dbReference type="Google" id="ProtNLM"/>
    </source>
</evidence>
<evidence type="ECO:0000256" key="1">
    <source>
        <dbReference type="SAM" id="Phobius"/>
    </source>
</evidence>
<gene>
    <name evidence="3" type="ORF">AKL17_2931</name>
</gene>
<protein>
    <recommendedName>
        <fullName evidence="5">Fenitrothion hydrolase</fullName>
    </recommendedName>
</protein>
<feature type="transmembrane region" description="Helical" evidence="1">
    <location>
        <begin position="182"/>
        <end position="200"/>
    </location>
</feature>
<feature type="transmembrane region" description="Helical" evidence="1">
    <location>
        <begin position="400"/>
        <end position="421"/>
    </location>
</feature>
<keyword evidence="1" id="KW-1133">Transmembrane helix</keyword>
<feature type="transmembrane region" description="Helical" evidence="1">
    <location>
        <begin position="433"/>
        <end position="453"/>
    </location>
</feature>
<dbReference type="STRING" id="1335048.AKL17_2931"/>
<dbReference type="RefSeq" id="WP_066814310.1">
    <property type="nucleotide sequence ID" value="NZ_CP012661.1"/>
</dbReference>
<feature type="chain" id="PRO_5007812131" description="Fenitrothion hydrolase" evidence="2">
    <location>
        <begin position="23"/>
        <end position="459"/>
    </location>
</feature>
<feature type="transmembrane region" description="Helical" evidence="1">
    <location>
        <begin position="300"/>
        <end position="321"/>
    </location>
</feature>
<accession>A0A159Z4P6</accession>
<feature type="transmembrane region" description="Helical" evidence="1">
    <location>
        <begin position="76"/>
        <end position="94"/>
    </location>
</feature>
<organism evidence="3 4">
    <name type="scientific">Frigidibacter mobilis</name>
    <dbReference type="NCBI Taxonomy" id="1335048"/>
    <lineage>
        <taxon>Bacteria</taxon>
        <taxon>Pseudomonadati</taxon>
        <taxon>Pseudomonadota</taxon>
        <taxon>Alphaproteobacteria</taxon>
        <taxon>Rhodobacterales</taxon>
        <taxon>Paracoccaceae</taxon>
        <taxon>Frigidibacter</taxon>
    </lineage>
</organism>
<dbReference type="PATRIC" id="fig|1335048.3.peg.3046"/>
<dbReference type="Proteomes" id="UP000076128">
    <property type="component" value="Chromosome"/>
</dbReference>
<feature type="signal peptide" evidence="2">
    <location>
        <begin position="1"/>
        <end position="22"/>
    </location>
</feature>
<reference evidence="3 4" key="1">
    <citation type="submission" date="2015-09" db="EMBL/GenBank/DDBJ databases">
        <title>Complete genome sequence of Defluviimonas alba cai42t isolated from an oilfield in Xinjiang.</title>
        <authorList>
            <person name="Geng S."/>
            <person name="Pan X."/>
            <person name="Wu X."/>
        </authorList>
    </citation>
    <scope>NUCLEOTIDE SEQUENCE [LARGE SCALE GENOMIC DNA]</scope>
    <source>
        <strain evidence="4">cai42</strain>
    </source>
</reference>
<keyword evidence="4" id="KW-1185">Reference proteome</keyword>
<keyword evidence="2" id="KW-0732">Signal</keyword>
<feature type="transmembrane region" description="Helical" evidence="1">
    <location>
        <begin position="106"/>
        <end position="127"/>
    </location>
</feature>
<evidence type="ECO:0000313" key="3">
    <source>
        <dbReference type="EMBL" id="AMY70165.1"/>
    </source>
</evidence>